<organism evidence="1 2">
    <name type="scientific">Marasmius crinis-equi</name>
    <dbReference type="NCBI Taxonomy" id="585013"/>
    <lineage>
        <taxon>Eukaryota</taxon>
        <taxon>Fungi</taxon>
        <taxon>Dikarya</taxon>
        <taxon>Basidiomycota</taxon>
        <taxon>Agaricomycotina</taxon>
        <taxon>Agaricomycetes</taxon>
        <taxon>Agaricomycetidae</taxon>
        <taxon>Agaricales</taxon>
        <taxon>Marasmiineae</taxon>
        <taxon>Marasmiaceae</taxon>
        <taxon>Marasmius</taxon>
    </lineage>
</organism>
<sequence>MNAEQTNKLIKLIQRVAYGLDNFTINSHAEMQTLWDLAAERSTKAEQYEFEVHARPLWDWLLELVLDKELVSHMEWDARRLYKFDGHNWERIIHEPWTADRWWTLQSGSIPLNGKPLCILIYADKNKLSSFGTAKGYPVIARLLNLPEHIRNSTGRGGGRVVGWLPIVSEDAERTHKTDFVDFKAVVWHESARYIFESIVDHSKTGCFVRCGDTISRTLYPLIMIDSADYEEQCVMCLIRGLMGRFPCPKCLVPKDESSSLTCVYALRTAQHSVDVHNTAQKSKTKAEREEYLKTFSMRPVQNAFLSIANSDPYSAVSFDLLHFFNSGLWGDHMFPQLKKHVANIGRAANVALDNRFDQVPPWRGLNHFKTVSTVSFNDGSHHRDISKIFLFAAYGVITKANDNAAYDLMKALRKYLNVYMYSSLDVQTTSTLASGREAVKEFHECLQHYTQFEFEDPDLAKESWNFIKYHYVCHLFDDIEQKGAQRGFNTMPNEKLHGPLRKIYKLMTNFKDVGKQILRVEHQCLVAGIIRGQLDTLDSLLDIDESESENIESSHDQDPHISLGSKRGLVTFECLEQEHANNAVFSRFRIRLSNFMSDLLPSSNIVLPGGRRIKFQPHEKIVPYQFLKVGYESKETWRLVHDYLRCNPNFRGKHRYDFVIFDTQDGPVFAQLVYMFKCFVTSDDRKSEEYPVALVQPYTVVRQRPRVDKDWGLLRLKKQADSEFVSIQSIVRGALVMSAADSGADEWSNVFVIDVVDADMFLRINEYFPGYTSGS</sequence>
<reference evidence="1 2" key="1">
    <citation type="submission" date="2024-02" db="EMBL/GenBank/DDBJ databases">
        <title>A draft genome for the cacao thread blight pathogen Marasmius crinis-equi.</title>
        <authorList>
            <person name="Cohen S.P."/>
            <person name="Baruah I.K."/>
            <person name="Amoako-Attah I."/>
            <person name="Bukari Y."/>
            <person name="Meinhardt L.W."/>
            <person name="Bailey B.A."/>
        </authorList>
    </citation>
    <scope>NUCLEOTIDE SEQUENCE [LARGE SCALE GENOMIC DNA]</scope>
    <source>
        <strain evidence="1 2">GH-76</strain>
    </source>
</reference>
<keyword evidence="2" id="KW-1185">Reference proteome</keyword>
<name>A0ABR3EN33_9AGAR</name>
<dbReference type="EMBL" id="JBAHYK010002871">
    <property type="protein sequence ID" value="KAL0564298.1"/>
    <property type="molecule type" value="Genomic_DNA"/>
</dbReference>
<comment type="caution">
    <text evidence="1">The sequence shown here is derived from an EMBL/GenBank/DDBJ whole genome shotgun (WGS) entry which is preliminary data.</text>
</comment>
<dbReference type="Proteomes" id="UP001465976">
    <property type="component" value="Unassembled WGS sequence"/>
</dbReference>
<accession>A0ABR3EN33</accession>
<proteinExistence type="predicted"/>
<evidence type="ECO:0000313" key="2">
    <source>
        <dbReference type="Proteomes" id="UP001465976"/>
    </source>
</evidence>
<protein>
    <submittedName>
        <fullName evidence="1">Uncharacterized protein</fullName>
    </submittedName>
</protein>
<evidence type="ECO:0000313" key="1">
    <source>
        <dbReference type="EMBL" id="KAL0564298.1"/>
    </source>
</evidence>
<gene>
    <name evidence="1" type="ORF">V5O48_017752</name>
</gene>
<dbReference type="InterPro" id="IPR041078">
    <property type="entry name" value="Plavaka"/>
</dbReference>
<dbReference type="Pfam" id="PF18759">
    <property type="entry name" value="Plavaka"/>
    <property type="match status" value="1"/>
</dbReference>